<feature type="region of interest" description="Disordered" evidence="1">
    <location>
        <begin position="161"/>
        <end position="198"/>
    </location>
</feature>
<organism evidence="2">
    <name type="scientific">marine metagenome</name>
    <dbReference type="NCBI Taxonomy" id="408172"/>
    <lineage>
        <taxon>unclassified sequences</taxon>
        <taxon>metagenomes</taxon>
        <taxon>ecological metagenomes</taxon>
    </lineage>
</organism>
<name>A0A381TM13_9ZZZZ</name>
<gene>
    <name evidence="2" type="ORF">METZ01_LOCUS69959</name>
</gene>
<evidence type="ECO:0000256" key="1">
    <source>
        <dbReference type="SAM" id="MobiDB-lite"/>
    </source>
</evidence>
<dbReference type="AlphaFoldDB" id="A0A381TM13"/>
<sequence>VSPILLRPVREQLEHDHVVRLLRTRLRRRFQITVNLGDEVNPLTLGARKLYPDLMLITNDRANVLQTIVEVETNESINYLEAMAEWLPYGRVRATFHLYVPSGCSEKTQQLCKEKKIQVDEIWSYHSVGDNMRFALTYRAPENAAKLARIEQARKVALAKQRAKSKVKAKSAKSKKAMKLKKKSKVSQGKRSVGALKK</sequence>
<evidence type="ECO:0000313" key="2">
    <source>
        <dbReference type="EMBL" id="SVA17105.1"/>
    </source>
</evidence>
<reference evidence="2" key="1">
    <citation type="submission" date="2018-05" db="EMBL/GenBank/DDBJ databases">
        <authorList>
            <person name="Lanie J.A."/>
            <person name="Ng W.-L."/>
            <person name="Kazmierczak K.M."/>
            <person name="Andrzejewski T.M."/>
            <person name="Davidsen T.M."/>
            <person name="Wayne K.J."/>
            <person name="Tettelin H."/>
            <person name="Glass J.I."/>
            <person name="Rusch D."/>
            <person name="Podicherti R."/>
            <person name="Tsui H.-C.T."/>
            <person name="Winkler M.E."/>
        </authorList>
    </citation>
    <scope>NUCLEOTIDE SEQUENCE</scope>
</reference>
<accession>A0A381TM13</accession>
<feature type="compositionally biased region" description="Basic residues" evidence="1">
    <location>
        <begin position="161"/>
        <end position="185"/>
    </location>
</feature>
<protein>
    <submittedName>
        <fullName evidence="2">Uncharacterized protein</fullName>
    </submittedName>
</protein>
<proteinExistence type="predicted"/>
<dbReference type="EMBL" id="UINC01004823">
    <property type="protein sequence ID" value="SVA17105.1"/>
    <property type="molecule type" value="Genomic_DNA"/>
</dbReference>
<feature type="non-terminal residue" evidence="2">
    <location>
        <position position="1"/>
    </location>
</feature>